<protein>
    <submittedName>
        <fullName evidence="1">Uncharacterized protein</fullName>
    </submittedName>
</protein>
<sequence length="118" mass="13215">MDENTPALALAVDAKHSLAVYAYSYHMDMRLTVSIENDDSVFSSVHIRPVYCPFTGRRVGTDIQDVQSLMQGISLKGVNGKMLIRCCRLEGSRLILQKGEEQVSLSLPYDMLTGKKYQ</sequence>
<name>A0A645B2N8_9ZZZZ</name>
<dbReference type="EMBL" id="VSSQ01017406">
    <property type="protein sequence ID" value="MPM59685.1"/>
    <property type="molecule type" value="Genomic_DNA"/>
</dbReference>
<proteinExistence type="predicted"/>
<organism evidence="1">
    <name type="scientific">bioreactor metagenome</name>
    <dbReference type="NCBI Taxonomy" id="1076179"/>
    <lineage>
        <taxon>unclassified sequences</taxon>
        <taxon>metagenomes</taxon>
        <taxon>ecological metagenomes</taxon>
    </lineage>
</organism>
<dbReference type="AlphaFoldDB" id="A0A645B2N8"/>
<gene>
    <name evidence="1" type="ORF">SDC9_106531</name>
</gene>
<reference evidence="1" key="1">
    <citation type="submission" date="2019-08" db="EMBL/GenBank/DDBJ databases">
        <authorList>
            <person name="Kucharzyk K."/>
            <person name="Murdoch R.W."/>
            <person name="Higgins S."/>
            <person name="Loffler F."/>
        </authorList>
    </citation>
    <scope>NUCLEOTIDE SEQUENCE</scope>
</reference>
<comment type="caution">
    <text evidence="1">The sequence shown here is derived from an EMBL/GenBank/DDBJ whole genome shotgun (WGS) entry which is preliminary data.</text>
</comment>
<accession>A0A645B2N8</accession>
<evidence type="ECO:0000313" key="1">
    <source>
        <dbReference type="EMBL" id="MPM59685.1"/>
    </source>
</evidence>